<dbReference type="FunFam" id="2.20.70.10:FF:000049">
    <property type="entry name" value="Transcription elongation regulator 1-like"/>
    <property type="match status" value="1"/>
</dbReference>
<evidence type="ECO:0000256" key="3">
    <source>
        <dbReference type="SAM" id="MobiDB-lite"/>
    </source>
</evidence>
<dbReference type="CDD" id="cd00201">
    <property type="entry name" value="WW"/>
    <property type="match status" value="1"/>
</dbReference>
<dbReference type="OrthoDB" id="410044at2759"/>
<organism evidence="5 6">
    <name type="scientific">Zopfia rhizophila CBS 207.26</name>
    <dbReference type="NCBI Taxonomy" id="1314779"/>
    <lineage>
        <taxon>Eukaryota</taxon>
        <taxon>Fungi</taxon>
        <taxon>Dikarya</taxon>
        <taxon>Ascomycota</taxon>
        <taxon>Pezizomycotina</taxon>
        <taxon>Dothideomycetes</taxon>
        <taxon>Dothideomycetes incertae sedis</taxon>
        <taxon>Zopfiaceae</taxon>
        <taxon>Zopfia</taxon>
    </lineage>
</organism>
<feature type="compositionally biased region" description="Basic and acidic residues" evidence="3">
    <location>
        <begin position="502"/>
        <end position="533"/>
    </location>
</feature>
<dbReference type="InterPro" id="IPR001202">
    <property type="entry name" value="WW_dom"/>
</dbReference>
<dbReference type="GO" id="GO:0005634">
    <property type="term" value="C:nucleus"/>
    <property type="evidence" value="ECO:0007669"/>
    <property type="project" value="TreeGrafter"/>
</dbReference>
<dbReference type="EMBL" id="ML994612">
    <property type="protein sequence ID" value="KAF2193994.1"/>
    <property type="molecule type" value="Genomic_DNA"/>
</dbReference>
<accession>A0A6A6ER02</accession>
<dbReference type="PROSITE" id="PS01159">
    <property type="entry name" value="WW_DOMAIN_1"/>
    <property type="match status" value="1"/>
</dbReference>
<evidence type="ECO:0000256" key="2">
    <source>
        <dbReference type="SAM" id="Coils"/>
    </source>
</evidence>
<dbReference type="InterPro" id="IPR036020">
    <property type="entry name" value="WW_dom_sf"/>
</dbReference>
<evidence type="ECO:0000313" key="6">
    <source>
        <dbReference type="Proteomes" id="UP000800200"/>
    </source>
</evidence>
<proteinExistence type="predicted"/>
<dbReference type="GO" id="GO:0003712">
    <property type="term" value="F:transcription coregulator activity"/>
    <property type="evidence" value="ECO:0007669"/>
    <property type="project" value="TreeGrafter"/>
</dbReference>
<dbReference type="Gene3D" id="2.20.70.10">
    <property type="match status" value="2"/>
</dbReference>
<keyword evidence="2" id="KW-0175">Coiled coil</keyword>
<feature type="domain" description="WW" evidence="4">
    <location>
        <begin position="13"/>
        <end position="46"/>
    </location>
</feature>
<dbReference type="SUPFAM" id="SSF81698">
    <property type="entry name" value="FF domain"/>
    <property type="match status" value="1"/>
</dbReference>
<feature type="compositionally biased region" description="Low complexity" evidence="3">
    <location>
        <begin position="65"/>
        <end position="100"/>
    </location>
</feature>
<feature type="compositionally biased region" description="Basic and acidic residues" evidence="3">
    <location>
        <begin position="121"/>
        <end position="138"/>
    </location>
</feature>
<feature type="compositionally biased region" description="Basic and acidic residues" evidence="3">
    <location>
        <begin position="541"/>
        <end position="560"/>
    </location>
</feature>
<feature type="compositionally biased region" description="Basic and acidic residues" evidence="3">
    <location>
        <begin position="251"/>
        <end position="262"/>
    </location>
</feature>
<dbReference type="InterPro" id="IPR036517">
    <property type="entry name" value="FF_domain_sf"/>
</dbReference>
<feature type="compositionally biased region" description="Polar residues" evidence="3">
    <location>
        <begin position="41"/>
        <end position="52"/>
    </location>
</feature>
<keyword evidence="1" id="KW-0677">Repeat</keyword>
<feature type="coiled-coil region" evidence="2">
    <location>
        <begin position="198"/>
        <end position="225"/>
    </location>
</feature>
<dbReference type="Pfam" id="PF01846">
    <property type="entry name" value="FF"/>
    <property type="match status" value="1"/>
</dbReference>
<evidence type="ECO:0000259" key="4">
    <source>
        <dbReference type="PROSITE" id="PS50020"/>
    </source>
</evidence>
<feature type="region of interest" description="Disordered" evidence="3">
    <location>
        <begin position="41"/>
        <end position="138"/>
    </location>
</feature>
<name>A0A6A6ER02_9PEZI</name>
<evidence type="ECO:0000313" key="5">
    <source>
        <dbReference type="EMBL" id="KAF2193994.1"/>
    </source>
</evidence>
<protein>
    <recommendedName>
        <fullName evidence="4">WW domain-containing protein</fullName>
    </recommendedName>
</protein>
<dbReference type="PROSITE" id="PS50020">
    <property type="entry name" value="WW_DOMAIN_2"/>
    <property type="match status" value="1"/>
</dbReference>
<dbReference type="InterPro" id="IPR045148">
    <property type="entry name" value="TCRG1-like"/>
</dbReference>
<reference evidence="5" key="1">
    <citation type="journal article" date="2020" name="Stud. Mycol.">
        <title>101 Dothideomycetes genomes: a test case for predicting lifestyles and emergence of pathogens.</title>
        <authorList>
            <person name="Haridas S."/>
            <person name="Albert R."/>
            <person name="Binder M."/>
            <person name="Bloem J."/>
            <person name="Labutti K."/>
            <person name="Salamov A."/>
            <person name="Andreopoulos B."/>
            <person name="Baker S."/>
            <person name="Barry K."/>
            <person name="Bills G."/>
            <person name="Bluhm B."/>
            <person name="Cannon C."/>
            <person name="Castanera R."/>
            <person name="Culley D."/>
            <person name="Daum C."/>
            <person name="Ezra D."/>
            <person name="Gonzalez J."/>
            <person name="Henrissat B."/>
            <person name="Kuo A."/>
            <person name="Liang C."/>
            <person name="Lipzen A."/>
            <person name="Lutzoni F."/>
            <person name="Magnuson J."/>
            <person name="Mondo S."/>
            <person name="Nolan M."/>
            <person name="Ohm R."/>
            <person name="Pangilinan J."/>
            <person name="Park H.-J."/>
            <person name="Ramirez L."/>
            <person name="Alfaro M."/>
            <person name="Sun H."/>
            <person name="Tritt A."/>
            <person name="Yoshinaga Y."/>
            <person name="Zwiers L.-H."/>
            <person name="Turgeon B."/>
            <person name="Goodwin S."/>
            <person name="Spatafora J."/>
            <person name="Crous P."/>
            <person name="Grigoriev I."/>
        </authorList>
    </citation>
    <scope>NUCLEOTIDE SEQUENCE</scope>
    <source>
        <strain evidence="5">CBS 207.26</strain>
    </source>
</reference>
<feature type="compositionally biased region" description="Acidic residues" evidence="3">
    <location>
        <begin position="285"/>
        <end position="295"/>
    </location>
</feature>
<dbReference type="Pfam" id="PF00397">
    <property type="entry name" value="WW"/>
    <property type="match status" value="1"/>
</dbReference>
<dbReference type="PANTHER" id="PTHR15377">
    <property type="entry name" value="TRANSCRIPTION ELONGATION REGULATOR 1"/>
    <property type="match status" value="1"/>
</dbReference>
<dbReference type="Proteomes" id="UP000800200">
    <property type="component" value="Unassembled WGS sequence"/>
</dbReference>
<feature type="region of interest" description="Disordered" evidence="3">
    <location>
        <begin position="1"/>
        <end position="26"/>
    </location>
</feature>
<feature type="compositionally biased region" description="Basic and acidic residues" evidence="3">
    <location>
        <begin position="569"/>
        <end position="579"/>
    </location>
</feature>
<dbReference type="SUPFAM" id="SSF51045">
    <property type="entry name" value="WW domain"/>
    <property type="match status" value="2"/>
</dbReference>
<evidence type="ECO:0000256" key="1">
    <source>
        <dbReference type="ARBA" id="ARBA00022737"/>
    </source>
</evidence>
<dbReference type="AlphaFoldDB" id="A0A6A6ER02"/>
<dbReference type="SMART" id="SM00456">
    <property type="entry name" value="WW"/>
    <property type="match status" value="2"/>
</dbReference>
<feature type="region of interest" description="Disordered" evidence="3">
    <location>
        <begin position="226"/>
        <end position="298"/>
    </location>
</feature>
<dbReference type="GO" id="GO:0070063">
    <property type="term" value="F:RNA polymerase binding"/>
    <property type="evidence" value="ECO:0007669"/>
    <property type="project" value="InterPro"/>
</dbReference>
<feature type="compositionally biased region" description="Pro residues" evidence="3">
    <location>
        <begin position="1"/>
        <end position="17"/>
    </location>
</feature>
<dbReference type="PANTHER" id="PTHR15377:SF3">
    <property type="entry name" value="WW DOMAIN-CONTAINING PROTEIN"/>
    <property type="match status" value="1"/>
</dbReference>
<dbReference type="InterPro" id="IPR002713">
    <property type="entry name" value="FF_domain"/>
</dbReference>
<keyword evidence="6" id="KW-1185">Reference proteome</keyword>
<feature type="region of interest" description="Disordered" evidence="3">
    <location>
        <begin position="489"/>
        <end position="579"/>
    </location>
</feature>
<gene>
    <name evidence="5" type="ORF">K469DRAFT_734588</name>
</gene>
<feature type="compositionally biased region" description="Acidic residues" evidence="3">
    <location>
        <begin position="263"/>
        <end position="276"/>
    </location>
</feature>
<feature type="compositionally biased region" description="Acidic residues" evidence="3">
    <location>
        <begin position="226"/>
        <end position="250"/>
    </location>
</feature>
<sequence length="579" mass="67593">MASLPARPPAGRPPLPPGWTEHKAPTGHTYYYNKETKASTYTRPIAQPQNFHSSFAAAPPPASRPPSNYNPNADLFNPLATPLTNTNFNPNPQQQNFQRQNFHHATPQQDHGGGHRGGHHNFQERRRQQPEDRPKHRYDIPNCQPWVLVKTKLGRRFVWNKDTNESFWKFPPDIMKGVVEFDRIEREKRERRQRGEQSEDENDTMADIEAEIAAAEEEISAEVVEVEGDLGMENEEEYEEMEVTDDEEEKIENPSKRQRTEEPPEDQPLEMGEDDIAWQLAAMEEGYDEEEEEEGLPLTEEDCKALFKELLDDTRTNPYTPWEKVLDSGLLYDDERYKALPTMKARKDCWDEWSREKIHFLKEQRAKQEKTDPKIPYFAFLQSHATPKLFWQEFRRKFKKEPEMKDTKISDKDREKWYREHINRLKLPQSTLKSDLSALLKAQPLALLNRSTTLNTLPSSILTDLRFISLPTSTRDSLVETFISTLPPAPEDATALAEDEAQASKRQAERERRERALAERERRVREDKKKQQRDLQYGKGRLREEEMEIERAMRVGKEGLRGQLGNFEGDGKGDKRRDE</sequence>
<dbReference type="Gene3D" id="1.10.10.440">
    <property type="entry name" value="FF domain"/>
    <property type="match status" value="1"/>
</dbReference>